<keyword evidence="2" id="KW-1185">Reference proteome</keyword>
<reference evidence="1 2" key="1">
    <citation type="submission" date="2016-12" db="EMBL/GenBank/DDBJ databases">
        <title>The genomes of Aspergillus section Nigri reveals drivers in fungal speciation.</title>
        <authorList>
            <consortium name="DOE Joint Genome Institute"/>
            <person name="Vesth T.C."/>
            <person name="Nybo J."/>
            <person name="Theobald S."/>
            <person name="Brandl J."/>
            <person name="Frisvad J.C."/>
            <person name="Nielsen K.F."/>
            <person name="Lyhne E.K."/>
            <person name="Kogle M.E."/>
            <person name="Kuo A."/>
            <person name="Riley R."/>
            <person name="Clum A."/>
            <person name="Nolan M."/>
            <person name="Lipzen A."/>
            <person name="Salamov A."/>
            <person name="Henrissat B."/>
            <person name="Wiebenga A."/>
            <person name="De Vries R.P."/>
            <person name="Grigoriev I.V."/>
            <person name="Mortensen U.H."/>
            <person name="Andersen M.R."/>
            <person name="Baker S.E."/>
        </authorList>
    </citation>
    <scope>NUCLEOTIDE SEQUENCE [LARGE SCALE GENOMIC DNA]</scope>
    <source>
        <strain evidence="1 2">CBS 115572</strain>
    </source>
</reference>
<gene>
    <name evidence="1" type="ORF">BO94DRAFT_313757</name>
</gene>
<evidence type="ECO:0000313" key="2">
    <source>
        <dbReference type="Proteomes" id="UP000246702"/>
    </source>
</evidence>
<name>A0A317X5T1_9EURO</name>
<proteinExistence type="predicted"/>
<evidence type="ECO:0000313" key="1">
    <source>
        <dbReference type="EMBL" id="PWY93929.1"/>
    </source>
</evidence>
<dbReference type="EMBL" id="MSFK01000005">
    <property type="protein sequence ID" value="PWY93929.1"/>
    <property type="molecule type" value="Genomic_DNA"/>
</dbReference>
<sequence>MPLEKITCKDKKRKRDSGMWLDMHGDDEPDSMTAAFFRCIYQWMDQHGRVDRLDRIQPHLTLQRRHPSSRSTSSDHRKIGLLRGPALPIPKSSWERGQHTPALIRPAGALLWDAVEVPVCHLCLDADEIIPAPRQPLRLFPRGQLPDAHPAAKVCIGIYPLVRDECRPPRSRQMANRHPASRSTT</sequence>
<comment type="caution">
    <text evidence="1">The sequence shown here is derived from an EMBL/GenBank/DDBJ whole genome shotgun (WGS) entry which is preliminary data.</text>
</comment>
<dbReference type="RefSeq" id="XP_025470690.1">
    <property type="nucleotide sequence ID" value="XM_025606846.1"/>
</dbReference>
<dbReference type="Proteomes" id="UP000246702">
    <property type="component" value="Unassembled WGS sequence"/>
</dbReference>
<accession>A0A317X5T1</accession>
<dbReference type="GeneID" id="37108989"/>
<dbReference type="AlphaFoldDB" id="A0A317X5T1"/>
<protein>
    <submittedName>
        <fullName evidence="1">Uncharacterized protein</fullName>
    </submittedName>
</protein>
<organism evidence="1 2">
    <name type="scientific">Aspergillus sclerotioniger CBS 115572</name>
    <dbReference type="NCBI Taxonomy" id="1450535"/>
    <lineage>
        <taxon>Eukaryota</taxon>
        <taxon>Fungi</taxon>
        <taxon>Dikarya</taxon>
        <taxon>Ascomycota</taxon>
        <taxon>Pezizomycotina</taxon>
        <taxon>Eurotiomycetes</taxon>
        <taxon>Eurotiomycetidae</taxon>
        <taxon>Eurotiales</taxon>
        <taxon>Aspergillaceae</taxon>
        <taxon>Aspergillus</taxon>
        <taxon>Aspergillus subgen. Circumdati</taxon>
    </lineage>
</organism>